<accession>A0ABV7EP89</accession>
<gene>
    <name evidence="1" type="ORF">ACFOSU_11595</name>
</gene>
<evidence type="ECO:0000313" key="2">
    <source>
        <dbReference type="Proteomes" id="UP001595462"/>
    </source>
</evidence>
<dbReference type="EMBL" id="JBHRSS010000004">
    <property type="protein sequence ID" value="MFC3104529.1"/>
    <property type="molecule type" value="Genomic_DNA"/>
</dbReference>
<comment type="caution">
    <text evidence="1">The sequence shown here is derived from an EMBL/GenBank/DDBJ whole genome shotgun (WGS) entry which is preliminary data.</text>
</comment>
<reference evidence="2" key="1">
    <citation type="journal article" date="2019" name="Int. J. Syst. Evol. Microbiol.">
        <title>The Global Catalogue of Microorganisms (GCM) 10K type strain sequencing project: providing services to taxonomists for standard genome sequencing and annotation.</title>
        <authorList>
            <consortium name="The Broad Institute Genomics Platform"/>
            <consortium name="The Broad Institute Genome Sequencing Center for Infectious Disease"/>
            <person name="Wu L."/>
            <person name="Ma J."/>
        </authorList>
    </citation>
    <scope>NUCLEOTIDE SEQUENCE [LARGE SCALE GENOMIC DNA]</scope>
    <source>
        <strain evidence="2">KCTC 52640</strain>
    </source>
</reference>
<proteinExistence type="predicted"/>
<dbReference type="RefSeq" id="WP_380689750.1">
    <property type="nucleotide sequence ID" value="NZ_JBHRSS010000004.1"/>
</dbReference>
<protein>
    <submittedName>
        <fullName evidence="1">Uncharacterized protein</fullName>
    </submittedName>
</protein>
<evidence type="ECO:0000313" key="1">
    <source>
        <dbReference type="EMBL" id="MFC3104529.1"/>
    </source>
</evidence>
<organism evidence="1 2">
    <name type="scientific">Salinisphaera aquimarina</name>
    <dbReference type="NCBI Taxonomy" id="2094031"/>
    <lineage>
        <taxon>Bacteria</taxon>
        <taxon>Pseudomonadati</taxon>
        <taxon>Pseudomonadota</taxon>
        <taxon>Gammaproteobacteria</taxon>
        <taxon>Salinisphaerales</taxon>
        <taxon>Salinisphaeraceae</taxon>
        <taxon>Salinisphaera</taxon>
    </lineage>
</organism>
<sequence>MAGAAQRSPLRLRCEEWGNLGSLELDPEIPENSQGLRLRTSDIAAPPGALGFAQRNGVYFWTDTDMFGRGARELADISVHRHEQTPWFELALSADALARHDDKRIRLMFESAYMHAARPPGMTLWFAANADGGAHMYMSPVSAAPAAAVVERFRATPCRAPSQPLVLIAGDRDASSHPDDSPSHRRPLAKPCLRSYLPVAYACRTVTALEDAPGKFAMHQLRPFVQRFSTAWFTSRSGAQILIRGR</sequence>
<keyword evidence="2" id="KW-1185">Reference proteome</keyword>
<name>A0ABV7EP89_9GAMM</name>
<dbReference type="Proteomes" id="UP001595462">
    <property type="component" value="Unassembled WGS sequence"/>
</dbReference>